<dbReference type="PROSITE" id="PS50977">
    <property type="entry name" value="HTH_TETR_2"/>
    <property type="match status" value="1"/>
</dbReference>
<protein>
    <submittedName>
        <fullName evidence="4">TetR/AcrR family transcriptional regulator</fullName>
    </submittedName>
</protein>
<dbReference type="InterPro" id="IPR009057">
    <property type="entry name" value="Homeodomain-like_sf"/>
</dbReference>
<proteinExistence type="predicted"/>
<feature type="DNA-binding region" description="H-T-H motif" evidence="2">
    <location>
        <begin position="34"/>
        <end position="53"/>
    </location>
</feature>
<dbReference type="Gene3D" id="1.10.357.10">
    <property type="entry name" value="Tetracycline Repressor, domain 2"/>
    <property type="match status" value="1"/>
</dbReference>
<dbReference type="Pfam" id="PF00440">
    <property type="entry name" value="TetR_N"/>
    <property type="match status" value="1"/>
</dbReference>
<keyword evidence="1 2" id="KW-0238">DNA-binding</keyword>
<comment type="caution">
    <text evidence="4">The sequence shown here is derived from an EMBL/GenBank/DDBJ whole genome shotgun (WGS) entry which is preliminary data.</text>
</comment>
<feature type="domain" description="HTH tetR-type" evidence="3">
    <location>
        <begin position="11"/>
        <end position="71"/>
    </location>
</feature>
<dbReference type="AlphaFoldDB" id="A0A926NEU6"/>
<organism evidence="4 5">
    <name type="scientific">Polycladospora coralii</name>
    <dbReference type="NCBI Taxonomy" id="2771432"/>
    <lineage>
        <taxon>Bacteria</taxon>
        <taxon>Bacillati</taxon>
        <taxon>Bacillota</taxon>
        <taxon>Bacilli</taxon>
        <taxon>Bacillales</taxon>
        <taxon>Thermoactinomycetaceae</taxon>
        <taxon>Polycladospora</taxon>
    </lineage>
</organism>
<dbReference type="Proteomes" id="UP000661691">
    <property type="component" value="Unassembled WGS sequence"/>
</dbReference>
<evidence type="ECO:0000259" key="3">
    <source>
        <dbReference type="PROSITE" id="PS50977"/>
    </source>
</evidence>
<evidence type="ECO:0000256" key="2">
    <source>
        <dbReference type="PROSITE-ProRule" id="PRU00335"/>
    </source>
</evidence>
<keyword evidence="5" id="KW-1185">Reference proteome</keyword>
<evidence type="ECO:0000313" key="4">
    <source>
        <dbReference type="EMBL" id="MBD1372249.1"/>
    </source>
</evidence>
<dbReference type="RefSeq" id="WP_191141914.1">
    <property type="nucleotide sequence ID" value="NZ_JACXAH010000008.1"/>
</dbReference>
<sequence>MKKQHDAHQIERTKEKYIEKIMPVLRKQGITTLKMDDISRHMDISKATLYKYFSSKDEIMERVVAVYTGYMVNADTITNENLSFHQRFQKIYEQSMLIAIYISDAFLMDLKNYYPHLFETISQARFDRITNLKQFFDEGIDLKVFQNIHYQMFMLQDDVVLRKIMDPILLNQLDLTLKQSLFEYYTLKKLQLFKQDHLEDSDNEFMKNTISQIVKKISMHI</sequence>
<dbReference type="EMBL" id="JACXAH010000008">
    <property type="protein sequence ID" value="MBD1372249.1"/>
    <property type="molecule type" value="Genomic_DNA"/>
</dbReference>
<reference evidence="4" key="1">
    <citation type="submission" date="2020-09" db="EMBL/GenBank/DDBJ databases">
        <title>A novel bacterium of genus Hazenella, isolated from South China Sea.</title>
        <authorList>
            <person name="Huang H."/>
            <person name="Mo K."/>
            <person name="Hu Y."/>
        </authorList>
    </citation>
    <scope>NUCLEOTIDE SEQUENCE</scope>
    <source>
        <strain evidence="4">IB182357</strain>
    </source>
</reference>
<gene>
    <name evidence="4" type="ORF">IC620_07710</name>
</gene>
<name>A0A926NEU6_9BACL</name>
<dbReference type="SUPFAM" id="SSF46689">
    <property type="entry name" value="Homeodomain-like"/>
    <property type="match status" value="1"/>
</dbReference>
<evidence type="ECO:0000313" key="5">
    <source>
        <dbReference type="Proteomes" id="UP000661691"/>
    </source>
</evidence>
<dbReference type="GO" id="GO:0003677">
    <property type="term" value="F:DNA binding"/>
    <property type="evidence" value="ECO:0007669"/>
    <property type="project" value="UniProtKB-UniRule"/>
</dbReference>
<dbReference type="InterPro" id="IPR001647">
    <property type="entry name" value="HTH_TetR"/>
</dbReference>
<evidence type="ECO:0000256" key="1">
    <source>
        <dbReference type="ARBA" id="ARBA00023125"/>
    </source>
</evidence>
<accession>A0A926NEU6</accession>